<name>A0A6P1BXD9_9BRAD</name>
<dbReference type="AlphaFoldDB" id="A0A6P1BXD9"/>
<comment type="caution">
    <text evidence="1">The sequence shown here is derived from an EMBL/GenBank/DDBJ whole genome shotgun (WGS) entry which is preliminary data.</text>
</comment>
<accession>A0A6P1BXD9</accession>
<sequence length="80" mass="8576">FWLDMMGAPLVIVSGHDLVDELSDEKRFDKAVRGSLRRVRAVESSDSMLPTTGFVGGCGIGLSLLPDAMSEVPPHYAPSS</sequence>
<reference evidence="1 2" key="1">
    <citation type="journal article" date="2020" name="Arch. Microbiol.">
        <title>Bradyrhizobium uaiense sp. nov., a new highly efficient cowpea symbiont.</title>
        <authorList>
            <person name="Cabral Michel D."/>
            <person name="Azarias Guimaraes A."/>
            <person name="Martins da Costa E."/>
            <person name="Soares de Carvalho T."/>
            <person name="Balsanelli E."/>
            <person name="Willems A."/>
            <person name="Maltempi de Souza E."/>
            <person name="de Souza Moreira F.M."/>
        </authorList>
    </citation>
    <scope>NUCLEOTIDE SEQUENCE [LARGE SCALE GENOMIC DNA]</scope>
    <source>
        <strain evidence="1 2">UFLA 03-164</strain>
    </source>
</reference>
<protein>
    <submittedName>
        <fullName evidence="1">Uncharacterized protein</fullName>
    </submittedName>
</protein>
<evidence type="ECO:0000313" key="1">
    <source>
        <dbReference type="EMBL" id="NEV03198.1"/>
    </source>
</evidence>
<dbReference type="EMBL" id="VKHP01000926">
    <property type="protein sequence ID" value="NEV03198.1"/>
    <property type="molecule type" value="Genomic_DNA"/>
</dbReference>
<proteinExistence type="predicted"/>
<dbReference type="Proteomes" id="UP000468531">
    <property type="component" value="Unassembled WGS sequence"/>
</dbReference>
<dbReference type="RefSeq" id="WP_206685440.1">
    <property type="nucleotide sequence ID" value="NZ_VKHP01000926.1"/>
</dbReference>
<evidence type="ECO:0000313" key="2">
    <source>
        <dbReference type="Proteomes" id="UP000468531"/>
    </source>
</evidence>
<gene>
    <name evidence="1" type="ORF">FNJ47_48565</name>
</gene>
<keyword evidence="2" id="KW-1185">Reference proteome</keyword>
<organism evidence="1 2">
    <name type="scientific">Bradyrhizobium uaiense</name>
    <dbReference type="NCBI Taxonomy" id="2594946"/>
    <lineage>
        <taxon>Bacteria</taxon>
        <taxon>Pseudomonadati</taxon>
        <taxon>Pseudomonadota</taxon>
        <taxon>Alphaproteobacteria</taxon>
        <taxon>Hyphomicrobiales</taxon>
        <taxon>Nitrobacteraceae</taxon>
        <taxon>Bradyrhizobium</taxon>
    </lineage>
</organism>
<feature type="non-terminal residue" evidence="1">
    <location>
        <position position="1"/>
    </location>
</feature>